<gene>
    <name evidence="6" type="ORF">E2I00_005277</name>
</gene>
<keyword evidence="3" id="KW-0433">Leucine-rich repeat</keyword>
<evidence type="ECO:0000256" key="2">
    <source>
        <dbReference type="ARBA" id="ARBA00022490"/>
    </source>
</evidence>
<evidence type="ECO:0000256" key="1">
    <source>
        <dbReference type="ARBA" id="ARBA00004496"/>
    </source>
</evidence>
<dbReference type="PANTHER" id="PTHR22710:SF2">
    <property type="entry name" value="X-RAY RADIATION RESISTANCE-ASSOCIATED PROTEIN 1"/>
    <property type="match status" value="1"/>
</dbReference>
<dbReference type="InterPro" id="IPR001611">
    <property type="entry name" value="Leu-rich_rpt"/>
</dbReference>
<feature type="compositionally biased region" description="Basic and acidic residues" evidence="5">
    <location>
        <begin position="601"/>
        <end position="612"/>
    </location>
</feature>
<reference evidence="6 7" key="1">
    <citation type="journal article" date="2019" name="PLoS ONE">
        <title>Genomic analyses reveal an absence of contemporary introgressive admixture between fin whales and blue whales, despite known hybrids.</title>
        <authorList>
            <person name="Westbury M.V."/>
            <person name="Petersen B."/>
            <person name="Lorenzen E.D."/>
        </authorList>
    </citation>
    <scope>NUCLEOTIDE SEQUENCE [LARGE SCALE GENOMIC DNA]</scope>
    <source>
        <strain evidence="6">FinWhale-01</strain>
    </source>
</reference>
<keyword evidence="4" id="KW-0677">Repeat</keyword>
<dbReference type="SUPFAM" id="SSF52058">
    <property type="entry name" value="L domain-like"/>
    <property type="match status" value="1"/>
</dbReference>
<keyword evidence="2" id="KW-0963">Cytoplasm</keyword>
<sequence>MASSGVYKLDDGKPYLSNCFPAKNLLRMPEEGRGHWLVARKCSLKKKPRGVVEARAEGQESQKVSFEVGGKKGSRQENQVDTPGHVLDQAFLLKHHCVKNPSDLCNINVSGLKFSKAKEKDFKHFNSVIYINASENLLPLEAFHTFPVLKELELAFNGIKTVYVKYGDFKSLERMELEGGMKTRCLCTHREAYVTSLTSKRYILRFPALETLMLDDNKLSNPNCFASLAGLRRLKKLSLDQNKIFRIPYLQQVQLRDGSGDWVGGRGSPRKEPQSMLQPKSWIFEASDDQPDYTVLPMKKDVDWTEVVFSSHPGFSTSESDLPPLAHTASLQITKVCALPPIFETLPVKSLKARNQTLALPFPELRHLSLAYNKALVKETISAVDRLTGCVEVALRKIAKEDAILPVALFPSLCELIFHNNPLVAHTQGVPPLLKSFLQERLGIHLIRRKMVKAKHHILMPRKDSRKVRLQRQDPPSPGGVEPILMPADQSGSRAAPSHNIWDPSVKTQVPKVPKQPLILHHPPVTTIKSSSKEMLETEAELTKELPATKTISVEREMPIEGPDGLPLSHRAFVPLPPICSDSTVHSEDTSRQSDAAGRLSPDHPSDEDTKSTESIFLTQVSGLSSSIFQRDATEIKEKDQRPPPTAPREVKRTQKKLPSASFPRKYHGSEELLTAKPDPAFTEPKGIQKNAQALQHMLKHPLVYRFCKPRLDTLQKHYVPKEKRTQRIPIPPPRKTRAQLLDDILIRMRDPWNITEAPLGAVLCQRPEQRLVNQKQYLEAKRLLKEFRARYRRLVRCSLRSVFGAAAPPQVRPALSEGQPKKFGRFLEFMDEFCQEPTASDSKG</sequence>
<dbReference type="EMBL" id="SGJD01005857">
    <property type="protein sequence ID" value="KAB0390199.1"/>
    <property type="molecule type" value="Genomic_DNA"/>
</dbReference>
<organism evidence="6 7">
    <name type="scientific">Balaenoptera physalus</name>
    <name type="common">Fin whale</name>
    <name type="synonym">Balaena physalus</name>
    <dbReference type="NCBI Taxonomy" id="9770"/>
    <lineage>
        <taxon>Eukaryota</taxon>
        <taxon>Metazoa</taxon>
        <taxon>Chordata</taxon>
        <taxon>Craniata</taxon>
        <taxon>Vertebrata</taxon>
        <taxon>Euteleostomi</taxon>
        <taxon>Mammalia</taxon>
        <taxon>Eutheria</taxon>
        <taxon>Laurasiatheria</taxon>
        <taxon>Artiodactyla</taxon>
        <taxon>Whippomorpha</taxon>
        <taxon>Cetacea</taxon>
        <taxon>Mysticeti</taxon>
        <taxon>Balaenopteridae</taxon>
        <taxon>Balaenoptera</taxon>
    </lineage>
</organism>
<protein>
    <recommendedName>
        <fullName evidence="8">X-ray radiation resistance-associated protein 1</fullName>
    </recommendedName>
</protein>
<feature type="compositionally biased region" description="Basic and acidic residues" evidence="5">
    <location>
        <begin position="632"/>
        <end position="642"/>
    </location>
</feature>
<dbReference type="OrthoDB" id="1687175at2759"/>
<proteinExistence type="predicted"/>
<name>A0A643BQF5_BALPH</name>
<dbReference type="Gene3D" id="3.80.10.10">
    <property type="entry name" value="Ribonuclease Inhibitor"/>
    <property type="match status" value="1"/>
</dbReference>
<feature type="region of interest" description="Disordered" evidence="5">
    <location>
        <begin position="629"/>
        <end position="671"/>
    </location>
</feature>
<evidence type="ECO:0000313" key="7">
    <source>
        <dbReference type="Proteomes" id="UP000437017"/>
    </source>
</evidence>
<keyword evidence="7" id="KW-1185">Reference proteome</keyword>
<dbReference type="PROSITE" id="PS51450">
    <property type="entry name" value="LRR"/>
    <property type="match status" value="1"/>
</dbReference>
<dbReference type="GO" id="GO:0005737">
    <property type="term" value="C:cytoplasm"/>
    <property type="evidence" value="ECO:0007669"/>
    <property type="project" value="UniProtKB-SubCell"/>
</dbReference>
<dbReference type="Proteomes" id="UP000437017">
    <property type="component" value="Unassembled WGS sequence"/>
</dbReference>
<evidence type="ECO:0000256" key="5">
    <source>
        <dbReference type="SAM" id="MobiDB-lite"/>
    </source>
</evidence>
<dbReference type="GO" id="GO:0005634">
    <property type="term" value="C:nucleus"/>
    <property type="evidence" value="ECO:0007669"/>
    <property type="project" value="TreeGrafter"/>
</dbReference>
<dbReference type="InterPro" id="IPR032675">
    <property type="entry name" value="LRR_dom_sf"/>
</dbReference>
<accession>A0A643BQF5</accession>
<dbReference type="AlphaFoldDB" id="A0A643BQF5"/>
<evidence type="ECO:0008006" key="8">
    <source>
        <dbReference type="Google" id="ProtNLM"/>
    </source>
</evidence>
<comment type="subcellular location">
    <subcellularLocation>
        <location evidence="1">Cytoplasm</location>
    </subcellularLocation>
</comment>
<dbReference type="PANTHER" id="PTHR22710">
    <property type="entry name" value="X-RAY RADIATION RESISTANCE ASSOCIATED PROTEIN 1 XRRA1"/>
    <property type="match status" value="1"/>
</dbReference>
<evidence type="ECO:0000256" key="3">
    <source>
        <dbReference type="ARBA" id="ARBA00022614"/>
    </source>
</evidence>
<evidence type="ECO:0000256" key="4">
    <source>
        <dbReference type="ARBA" id="ARBA00022737"/>
    </source>
</evidence>
<feature type="region of interest" description="Disordered" evidence="5">
    <location>
        <begin position="464"/>
        <end position="497"/>
    </location>
</feature>
<feature type="region of interest" description="Disordered" evidence="5">
    <location>
        <begin position="579"/>
        <end position="613"/>
    </location>
</feature>
<comment type="caution">
    <text evidence="6">The sequence shown here is derived from an EMBL/GenBank/DDBJ whole genome shotgun (WGS) entry which is preliminary data.</text>
</comment>
<evidence type="ECO:0000313" key="6">
    <source>
        <dbReference type="EMBL" id="KAB0390199.1"/>
    </source>
</evidence>